<protein>
    <submittedName>
        <fullName evidence="4">Linearmycin resistance ATP-binding protein LnrL</fullName>
    </submittedName>
</protein>
<dbReference type="InterPro" id="IPR003439">
    <property type="entry name" value="ABC_transporter-like_ATP-bd"/>
</dbReference>
<proteinExistence type="predicted"/>
<keyword evidence="1" id="KW-0547">Nucleotide-binding</keyword>
<gene>
    <name evidence="4" type="ORF">GBAR_LOCUS25149</name>
</gene>
<dbReference type="Pfam" id="PF00005">
    <property type="entry name" value="ABC_tran"/>
    <property type="match status" value="1"/>
</dbReference>
<keyword evidence="5" id="KW-1185">Reference proteome</keyword>
<dbReference type="SMART" id="SM00382">
    <property type="entry name" value="AAA"/>
    <property type="match status" value="1"/>
</dbReference>
<dbReference type="InterPro" id="IPR027417">
    <property type="entry name" value="P-loop_NTPase"/>
</dbReference>
<evidence type="ECO:0000256" key="1">
    <source>
        <dbReference type="ARBA" id="ARBA00022741"/>
    </source>
</evidence>
<dbReference type="PANTHER" id="PTHR43582">
    <property type="entry name" value="LINEARMYCIN RESISTANCE ATP-BINDING PROTEIN LNRL"/>
    <property type="match status" value="1"/>
</dbReference>
<reference evidence="4" key="1">
    <citation type="submission" date="2023-03" db="EMBL/GenBank/DDBJ databases">
        <authorList>
            <person name="Steffen K."/>
            <person name="Cardenas P."/>
        </authorList>
    </citation>
    <scope>NUCLEOTIDE SEQUENCE</scope>
</reference>
<accession>A0AA35X5Y9</accession>
<dbReference type="InterPro" id="IPR003593">
    <property type="entry name" value="AAA+_ATPase"/>
</dbReference>
<sequence length="327" mass="36041">LTDSRQPTADSQYADSRIEVENLSHAYQTRRALDSVSFHVSCGEIFGLLGPNGSGKTTLFRILSTLMPVTSGTVRVLGHDLTTEVKAVRSLLGVVFQHPGLDGKLTVVENLRHHGHLYGLAGKTLRYRISELLERFGVADRAKERVERLSGGLQRRVEIAKAMLHSPRVLLLDEPTSGLDVAARRQLNDYLRALADTENILVLLTTHLLDDAEACDRIGILDVGKLVALGEPDELKAQVSGDVILIECIDNEVLCTEIAKKFGVSSVLAGNLIRVECERGHEFVQDIVAAFPDEIQSVRFGKPTLEDVFIKLTGNPLFNFSLRLNDR</sequence>
<dbReference type="Gene3D" id="3.40.50.300">
    <property type="entry name" value="P-loop containing nucleotide triphosphate hydrolases"/>
    <property type="match status" value="1"/>
</dbReference>
<comment type="caution">
    <text evidence="4">The sequence shown here is derived from an EMBL/GenBank/DDBJ whole genome shotgun (WGS) entry which is preliminary data.</text>
</comment>
<feature type="domain" description="ABC transporter" evidence="3">
    <location>
        <begin position="18"/>
        <end position="248"/>
    </location>
</feature>
<dbReference type="PROSITE" id="PS50893">
    <property type="entry name" value="ABC_TRANSPORTER_2"/>
    <property type="match status" value="1"/>
</dbReference>
<dbReference type="SUPFAM" id="SSF52540">
    <property type="entry name" value="P-loop containing nucleoside triphosphate hydrolases"/>
    <property type="match status" value="1"/>
</dbReference>
<dbReference type="PANTHER" id="PTHR43582:SF5">
    <property type="entry name" value="ABC TRANSPORTER"/>
    <property type="match status" value="1"/>
</dbReference>
<dbReference type="GO" id="GO:0005524">
    <property type="term" value="F:ATP binding"/>
    <property type="evidence" value="ECO:0007669"/>
    <property type="project" value="UniProtKB-KW"/>
</dbReference>
<evidence type="ECO:0000256" key="2">
    <source>
        <dbReference type="ARBA" id="ARBA00022840"/>
    </source>
</evidence>
<dbReference type="Proteomes" id="UP001174909">
    <property type="component" value="Unassembled WGS sequence"/>
</dbReference>
<name>A0AA35X5Y9_GEOBA</name>
<organism evidence="4 5">
    <name type="scientific">Geodia barretti</name>
    <name type="common">Barrett's horny sponge</name>
    <dbReference type="NCBI Taxonomy" id="519541"/>
    <lineage>
        <taxon>Eukaryota</taxon>
        <taxon>Metazoa</taxon>
        <taxon>Porifera</taxon>
        <taxon>Demospongiae</taxon>
        <taxon>Heteroscleromorpha</taxon>
        <taxon>Tetractinellida</taxon>
        <taxon>Astrophorina</taxon>
        <taxon>Geodiidae</taxon>
        <taxon>Geodia</taxon>
    </lineage>
</organism>
<dbReference type="AlphaFoldDB" id="A0AA35X5Y9"/>
<dbReference type="EMBL" id="CASHTH010003475">
    <property type="protein sequence ID" value="CAI8045459.1"/>
    <property type="molecule type" value="Genomic_DNA"/>
</dbReference>
<keyword evidence="2 4" id="KW-0067">ATP-binding</keyword>
<evidence type="ECO:0000313" key="4">
    <source>
        <dbReference type="EMBL" id="CAI8045459.1"/>
    </source>
</evidence>
<feature type="non-terminal residue" evidence="4">
    <location>
        <position position="1"/>
    </location>
</feature>
<evidence type="ECO:0000259" key="3">
    <source>
        <dbReference type="PROSITE" id="PS50893"/>
    </source>
</evidence>
<dbReference type="GO" id="GO:0016887">
    <property type="term" value="F:ATP hydrolysis activity"/>
    <property type="evidence" value="ECO:0007669"/>
    <property type="project" value="InterPro"/>
</dbReference>
<evidence type="ECO:0000313" key="5">
    <source>
        <dbReference type="Proteomes" id="UP001174909"/>
    </source>
</evidence>